<protein>
    <recommendedName>
        <fullName evidence="1">Protein kinase domain-containing protein</fullName>
    </recommendedName>
</protein>
<organism evidence="2 3">
    <name type="scientific">Ficus carica</name>
    <name type="common">Common fig</name>
    <dbReference type="NCBI Taxonomy" id="3494"/>
    <lineage>
        <taxon>Eukaryota</taxon>
        <taxon>Viridiplantae</taxon>
        <taxon>Streptophyta</taxon>
        <taxon>Embryophyta</taxon>
        <taxon>Tracheophyta</taxon>
        <taxon>Spermatophyta</taxon>
        <taxon>Magnoliopsida</taxon>
        <taxon>eudicotyledons</taxon>
        <taxon>Gunneridae</taxon>
        <taxon>Pentapetalae</taxon>
        <taxon>rosids</taxon>
        <taxon>fabids</taxon>
        <taxon>Rosales</taxon>
        <taxon>Moraceae</taxon>
        <taxon>Ficeae</taxon>
        <taxon>Ficus</taxon>
    </lineage>
</organism>
<evidence type="ECO:0000313" key="3">
    <source>
        <dbReference type="Proteomes" id="UP001187192"/>
    </source>
</evidence>
<name>A0AA87ZHH0_FICCA</name>
<dbReference type="InterPro" id="IPR000719">
    <property type="entry name" value="Prot_kinase_dom"/>
</dbReference>
<dbReference type="PANTHER" id="PTHR27003">
    <property type="entry name" value="OS07G0166700 PROTEIN"/>
    <property type="match status" value="1"/>
</dbReference>
<dbReference type="Proteomes" id="UP001187192">
    <property type="component" value="Unassembled WGS sequence"/>
</dbReference>
<dbReference type="EMBL" id="BTGU01008127">
    <property type="protein sequence ID" value="GMN24681.1"/>
    <property type="molecule type" value="Genomic_DNA"/>
</dbReference>
<dbReference type="GO" id="GO:0005524">
    <property type="term" value="F:ATP binding"/>
    <property type="evidence" value="ECO:0007669"/>
    <property type="project" value="InterPro"/>
</dbReference>
<dbReference type="Gene3D" id="1.10.510.10">
    <property type="entry name" value="Transferase(Phosphotransferase) domain 1"/>
    <property type="match status" value="1"/>
</dbReference>
<dbReference type="SUPFAM" id="SSF56112">
    <property type="entry name" value="Protein kinase-like (PK-like)"/>
    <property type="match status" value="1"/>
</dbReference>
<dbReference type="PROSITE" id="PS50011">
    <property type="entry name" value="PROTEIN_KINASE_DOM"/>
    <property type="match status" value="1"/>
</dbReference>
<dbReference type="GO" id="GO:0009506">
    <property type="term" value="C:plasmodesma"/>
    <property type="evidence" value="ECO:0007669"/>
    <property type="project" value="TreeGrafter"/>
</dbReference>
<sequence>MEPEYAQSRQLTDKSDVYSFGVVLFEVLCARKPVNVKLEEEQRNLAQWARRCVREGKIQYIIDPFLMGKISPECFKNFVQVAEKCVRDHRNQRPTMRDVTEKLEFALELQEKADAAKQAISPDGVYVYPDLSFHLVDDHHDHGHGYEVLGLHGGTDFTTTVGSDSVESSLLSVDTESGKTRDVFSDASNSKSQV</sequence>
<proteinExistence type="predicted"/>
<dbReference type="AlphaFoldDB" id="A0AA87ZHH0"/>
<dbReference type="Pfam" id="PF07714">
    <property type="entry name" value="PK_Tyr_Ser-Thr"/>
    <property type="match status" value="1"/>
</dbReference>
<dbReference type="PANTHER" id="PTHR27003:SF451">
    <property type="entry name" value="PROTEIN KINASE DOMAIN-CONTAINING PROTEIN"/>
    <property type="match status" value="1"/>
</dbReference>
<evidence type="ECO:0000259" key="1">
    <source>
        <dbReference type="PROSITE" id="PS50011"/>
    </source>
</evidence>
<gene>
    <name evidence="2" type="ORF">TIFTF001_050342</name>
</gene>
<dbReference type="GO" id="GO:0004714">
    <property type="term" value="F:transmembrane receptor protein tyrosine kinase activity"/>
    <property type="evidence" value="ECO:0007669"/>
    <property type="project" value="InterPro"/>
</dbReference>
<dbReference type="InterPro" id="IPR001245">
    <property type="entry name" value="Ser-Thr/Tyr_kinase_cat_dom"/>
</dbReference>
<evidence type="ECO:0000313" key="2">
    <source>
        <dbReference type="EMBL" id="GMN24681.1"/>
    </source>
</evidence>
<keyword evidence="3" id="KW-1185">Reference proteome</keyword>
<reference evidence="2" key="1">
    <citation type="submission" date="2023-07" db="EMBL/GenBank/DDBJ databases">
        <title>draft genome sequence of fig (Ficus carica).</title>
        <authorList>
            <person name="Takahashi T."/>
            <person name="Nishimura K."/>
        </authorList>
    </citation>
    <scope>NUCLEOTIDE SEQUENCE</scope>
</reference>
<feature type="domain" description="Protein kinase" evidence="1">
    <location>
        <begin position="1"/>
        <end position="106"/>
    </location>
</feature>
<dbReference type="GO" id="GO:0005886">
    <property type="term" value="C:plasma membrane"/>
    <property type="evidence" value="ECO:0007669"/>
    <property type="project" value="TreeGrafter"/>
</dbReference>
<dbReference type="InterPro" id="IPR011009">
    <property type="entry name" value="Kinase-like_dom_sf"/>
</dbReference>
<accession>A0AA87ZHH0</accession>
<dbReference type="InterPro" id="IPR045272">
    <property type="entry name" value="ANXUR1/2-like"/>
</dbReference>
<comment type="caution">
    <text evidence="2">The sequence shown here is derived from an EMBL/GenBank/DDBJ whole genome shotgun (WGS) entry which is preliminary data.</text>
</comment>